<dbReference type="Proteomes" id="UP000183788">
    <property type="component" value="Unassembled WGS sequence"/>
</dbReference>
<dbReference type="SMART" id="SM00746">
    <property type="entry name" value="TRASH"/>
    <property type="match status" value="1"/>
</dbReference>
<proteinExistence type="predicted"/>
<dbReference type="PANTHER" id="PTHR43130">
    <property type="entry name" value="ARAC-FAMILY TRANSCRIPTIONAL REGULATOR"/>
    <property type="match status" value="1"/>
</dbReference>
<dbReference type="GO" id="GO:0016491">
    <property type="term" value="F:oxidoreductase activity"/>
    <property type="evidence" value="ECO:0007669"/>
    <property type="project" value="InterPro"/>
</dbReference>
<dbReference type="InterPro" id="IPR052158">
    <property type="entry name" value="INH-QAR"/>
</dbReference>
<feature type="domain" description="TRASH" evidence="2">
    <location>
        <begin position="234"/>
        <end position="270"/>
    </location>
</feature>
<dbReference type="SUPFAM" id="SSF52317">
    <property type="entry name" value="Class I glutamine amidotransferase-like"/>
    <property type="match status" value="1"/>
</dbReference>
<dbReference type="PANTHER" id="PTHR43130:SF3">
    <property type="entry name" value="HTH-TYPE TRANSCRIPTIONAL REGULATOR RV1931C"/>
    <property type="match status" value="1"/>
</dbReference>
<dbReference type="Pfam" id="PF01965">
    <property type="entry name" value="DJ-1_PfpI"/>
    <property type="match status" value="1"/>
</dbReference>
<dbReference type="Pfam" id="PF04945">
    <property type="entry name" value="YHS"/>
    <property type="match status" value="1"/>
</dbReference>
<gene>
    <name evidence="3" type="ORF">SAMN05661012_04678</name>
</gene>
<dbReference type="InterPro" id="IPR012348">
    <property type="entry name" value="RNR-like"/>
</dbReference>
<name>A0A1K1S486_9BACT</name>
<evidence type="ECO:0000259" key="2">
    <source>
        <dbReference type="SMART" id="SM00746"/>
    </source>
</evidence>
<evidence type="ECO:0000313" key="3">
    <source>
        <dbReference type="EMBL" id="SFW78879.1"/>
    </source>
</evidence>
<feature type="signal peptide" evidence="1">
    <location>
        <begin position="1"/>
        <end position="19"/>
    </location>
</feature>
<keyword evidence="1" id="KW-0732">Signal</keyword>
<evidence type="ECO:0000256" key="1">
    <source>
        <dbReference type="SAM" id="SignalP"/>
    </source>
</evidence>
<dbReference type="CDD" id="cd03139">
    <property type="entry name" value="GATase1_PfpI_2"/>
    <property type="match status" value="1"/>
</dbReference>
<dbReference type="EMBL" id="FPIZ01000017">
    <property type="protein sequence ID" value="SFW78879.1"/>
    <property type="molecule type" value="Genomic_DNA"/>
</dbReference>
<evidence type="ECO:0000313" key="4">
    <source>
        <dbReference type="Proteomes" id="UP000183788"/>
    </source>
</evidence>
<dbReference type="InterPro" id="IPR011017">
    <property type="entry name" value="TRASH_dom"/>
</dbReference>
<protein>
    <submittedName>
        <fullName evidence="3">YHS domain-containing protein</fullName>
    </submittedName>
</protein>
<accession>A0A1K1S486</accession>
<dbReference type="InterPro" id="IPR002818">
    <property type="entry name" value="DJ-1/PfpI"/>
</dbReference>
<organism evidence="3 4">
    <name type="scientific">Chitinophaga sancti</name>
    <dbReference type="NCBI Taxonomy" id="1004"/>
    <lineage>
        <taxon>Bacteria</taxon>
        <taxon>Pseudomonadati</taxon>
        <taxon>Bacteroidota</taxon>
        <taxon>Chitinophagia</taxon>
        <taxon>Chitinophagales</taxon>
        <taxon>Chitinophagaceae</taxon>
        <taxon>Chitinophaga</taxon>
    </lineage>
</organism>
<dbReference type="InterPro" id="IPR007029">
    <property type="entry name" value="YHS_dom"/>
</dbReference>
<dbReference type="InterPro" id="IPR029062">
    <property type="entry name" value="Class_I_gatase-like"/>
</dbReference>
<dbReference type="STRING" id="1004.SAMN05661012_04678"/>
<reference evidence="3 4" key="1">
    <citation type="submission" date="2016-11" db="EMBL/GenBank/DDBJ databases">
        <authorList>
            <person name="Jaros S."/>
            <person name="Januszkiewicz K."/>
            <person name="Wedrychowicz H."/>
        </authorList>
    </citation>
    <scope>NUCLEOTIDE SEQUENCE [LARGE SCALE GENOMIC DNA]</scope>
    <source>
        <strain evidence="3 4">DSM 784</strain>
    </source>
</reference>
<feature type="chain" id="PRO_5012362955" evidence="1">
    <location>
        <begin position="20"/>
        <end position="272"/>
    </location>
</feature>
<dbReference type="AlphaFoldDB" id="A0A1K1S486"/>
<dbReference type="Gene3D" id="3.40.50.880">
    <property type="match status" value="1"/>
</dbReference>
<dbReference type="Gene3D" id="1.10.620.20">
    <property type="entry name" value="Ribonucleotide Reductase, subunit A"/>
    <property type="match status" value="1"/>
</dbReference>
<sequence length="272" mass="29823">MRILLLICLLFTGVNVLSAQTPVVKVAVLLYPGMALQDFAGPADVFTKAREITRGEYQVYTASCKPGTVYTEGHIGIQPDYSIRQLPKPDILILPGASFAVIDSLRHDSTLLSMIRQYQDSVSVLLSVGTGTWLLAAAGLLDHQQATTHYFVADDFASTFPAITLVKDVRYVDNGNILTSAGVTAGIDGALHLVARYSGDRIAGMVARAMQYTPKREEPWPMAPTGMDYKKDADVICGMIAIDKNIFVEYQGKRYYFCSEVCKKAFLHNTAQ</sequence>